<feature type="region of interest" description="Disordered" evidence="1">
    <location>
        <begin position="332"/>
        <end position="360"/>
    </location>
</feature>
<accession>A0ABT3GHG6</accession>
<dbReference type="InterPro" id="IPR036291">
    <property type="entry name" value="NAD(P)-bd_dom_sf"/>
</dbReference>
<dbReference type="EMBL" id="JAPDDT010000003">
    <property type="protein sequence ID" value="MCW1922888.1"/>
    <property type="molecule type" value="Genomic_DNA"/>
</dbReference>
<evidence type="ECO:0000313" key="4">
    <source>
        <dbReference type="EMBL" id="MCW1922888.1"/>
    </source>
</evidence>
<dbReference type="InterPro" id="IPR000683">
    <property type="entry name" value="Gfo/Idh/MocA-like_OxRdtase_N"/>
</dbReference>
<proteinExistence type="predicted"/>
<dbReference type="PANTHER" id="PTHR43377:SF6">
    <property type="entry name" value="GFO_IDH_MOCA-LIKE OXIDOREDUCTASE N-TERMINAL DOMAIN-CONTAINING PROTEIN"/>
    <property type="match status" value="1"/>
</dbReference>
<gene>
    <name evidence="4" type="ORF">OKA05_10025</name>
</gene>
<comment type="caution">
    <text evidence="4">The sequence shown here is derived from an EMBL/GenBank/DDBJ whole genome shotgun (WGS) entry which is preliminary data.</text>
</comment>
<keyword evidence="5" id="KW-1185">Reference proteome</keyword>
<name>A0ABT3GHG6_9BACT</name>
<dbReference type="RefSeq" id="WP_264486994.1">
    <property type="nucleotide sequence ID" value="NZ_JAPDDT010000003.1"/>
</dbReference>
<feature type="domain" description="Gfo/Idh/MocA-like oxidoreductase N-terminal" evidence="2">
    <location>
        <begin position="6"/>
        <end position="124"/>
    </location>
</feature>
<dbReference type="PANTHER" id="PTHR43377">
    <property type="entry name" value="BILIVERDIN REDUCTASE A"/>
    <property type="match status" value="1"/>
</dbReference>
<dbReference type="Pfam" id="PF22725">
    <property type="entry name" value="GFO_IDH_MocA_C3"/>
    <property type="match status" value="1"/>
</dbReference>
<dbReference type="Gene3D" id="3.40.50.720">
    <property type="entry name" value="NAD(P)-binding Rossmann-like Domain"/>
    <property type="match status" value="1"/>
</dbReference>
<feature type="domain" description="GFO/IDH/MocA-like oxidoreductase" evidence="3">
    <location>
        <begin position="132"/>
        <end position="241"/>
    </location>
</feature>
<dbReference type="SUPFAM" id="SSF55347">
    <property type="entry name" value="Glyceraldehyde-3-phosphate dehydrogenase-like, C-terminal domain"/>
    <property type="match status" value="1"/>
</dbReference>
<organism evidence="4 5">
    <name type="scientific">Luteolibacter arcticus</name>
    <dbReference type="NCBI Taxonomy" id="1581411"/>
    <lineage>
        <taxon>Bacteria</taxon>
        <taxon>Pseudomonadati</taxon>
        <taxon>Verrucomicrobiota</taxon>
        <taxon>Verrucomicrobiia</taxon>
        <taxon>Verrucomicrobiales</taxon>
        <taxon>Verrucomicrobiaceae</taxon>
        <taxon>Luteolibacter</taxon>
    </lineage>
</organism>
<dbReference type="SUPFAM" id="SSF51735">
    <property type="entry name" value="NAD(P)-binding Rossmann-fold domains"/>
    <property type="match status" value="1"/>
</dbReference>
<dbReference type="InterPro" id="IPR051450">
    <property type="entry name" value="Gfo/Idh/MocA_Oxidoreductases"/>
</dbReference>
<evidence type="ECO:0000256" key="1">
    <source>
        <dbReference type="SAM" id="MobiDB-lite"/>
    </source>
</evidence>
<protein>
    <submittedName>
        <fullName evidence="4">Gfo/Idh/MocA family oxidoreductase</fullName>
    </submittedName>
</protein>
<sequence>MKDKLAVGIVGCGYWGPNLARNFSLHPDAEVAALCDIDPDRLEHVRRLHPGTRAFTDFKRFLESPSLDVVVIATPVKTHHGLAKAALLAGKHVFIEKPMASSAAECEDLIAIARSEGLTLMVGHTYLYSEPVRKIADIVRSGGIGELKYINCQRLNLGLFQQDINVAWDLAPHDLSIILHLMGEAPERVNCQGNAHIHPGIEDVTNLSLGFKRKRFATIQSSWLEPRKVRQMTFVGTHKMIVYDDLQPLEKIRIYDVRVECPPHYDSFAEFHYSYHYGDCYLPRIEQSEPLKTMCAHLIECIREQRRPLTCGQRGLEVVRILEASSASLRAGGGPVAVATQPASRRPFREASDQAQPTPP</sequence>
<reference evidence="4 5" key="1">
    <citation type="submission" date="2022-10" db="EMBL/GenBank/DDBJ databases">
        <title>Luteolibacter arcticus strain CCTCC AB 2014275, whole genome shotgun sequencing project.</title>
        <authorList>
            <person name="Zhao G."/>
            <person name="Shen L."/>
        </authorList>
    </citation>
    <scope>NUCLEOTIDE SEQUENCE [LARGE SCALE GENOMIC DNA]</scope>
    <source>
        <strain evidence="4 5">CCTCC AB 2014275</strain>
    </source>
</reference>
<dbReference type="Proteomes" id="UP001320876">
    <property type="component" value="Unassembled WGS sequence"/>
</dbReference>
<dbReference type="InterPro" id="IPR055170">
    <property type="entry name" value="GFO_IDH_MocA-like_dom"/>
</dbReference>
<dbReference type="Pfam" id="PF01408">
    <property type="entry name" value="GFO_IDH_MocA"/>
    <property type="match status" value="1"/>
</dbReference>
<evidence type="ECO:0000259" key="3">
    <source>
        <dbReference type="Pfam" id="PF22725"/>
    </source>
</evidence>
<dbReference type="Gene3D" id="3.30.360.10">
    <property type="entry name" value="Dihydrodipicolinate Reductase, domain 2"/>
    <property type="match status" value="1"/>
</dbReference>
<evidence type="ECO:0000259" key="2">
    <source>
        <dbReference type="Pfam" id="PF01408"/>
    </source>
</evidence>
<evidence type="ECO:0000313" key="5">
    <source>
        <dbReference type="Proteomes" id="UP001320876"/>
    </source>
</evidence>